<keyword evidence="4" id="KW-0732">Signal</keyword>
<comment type="similarity">
    <text evidence="1">Belongs to the peptidase C1 family.</text>
</comment>
<dbReference type="GO" id="GO:0006508">
    <property type="term" value="P:proteolysis"/>
    <property type="evidence" value="ECO:0007669"/>
    <property type="project" value="InterPro"/>
</dbReference>
<feature type="compositionally biased region" description="Polar residues" evidence="3">
    <location>
        <begin position="349"/>
        <end position="359"/>
    </location>
</feature>
<dbReference type="SUPFAM" id="SSF54001">
    <property type="entry name" value="Cysteine proteinases"/>
    <property type="match status" value="1"/>
</dbReference>
<dbReference type="CDD" id="cd02248">
    <property type="entry name" value="Peptidase_C1A"/>
    <property type="match status" value="1"/>
</dbReference>
<dbReference type="GO" id="GO:0008234">
    <property type="term" value="F:cysteine-type peptidase activity"/>
    <property type="evidence" value="ECO:0007669"/>
    <property type="project" value="InterPro"/>
</dbReference>
<evidence type="ECO:0000256" key="1">
    <source>
        <dbReference type="ARBA" id="ARBA00008455"/>
    </source>
</evidence>
<feature type="compositionally biased region" description="Polar residues" evidence="3">
    <location>
        <begin position="221"/>
        <end position="242"/>
    </location>
</feature>
<dbReference type="Gene3D" id="3.90.70.10">
    <property type="entry name" value="Cysteine proteinases"/>
    <property type="match status" value="1"/>
</dbReference>
<keyword evidence="2" id="KW-0865">Zymogen</keyword>
<dbReference type="InterPro" id="IPR000169">
    <property type="entry name" value="Pept_cys_AS"/>
</dbReference>
<feature type="compositionally biased region" description="Low complexity" evidence="3">
    <location>
        <begin position="399"/>
        <end position="420"/>
    </location>
</feature>
<evidence type="ECO:0000313" key="7">
    <source>
        <dbReference type="Proteomes" id="UP001162060"/>
    </source>
</evidence>
<evidence type="ECO:0000313" key="6">
    <source>
        <dbReference type="EMBL" id="CAK7927270.1"/>
    </source>
</evidence>
<dbReference type="SMART" id="SM00645">
    <property type="entry name" value="Pept_C1"/>
    <property type="match status" value="1"/>
</dbReference>
<feature type="compositionally biased region" description="Low complexity" evidence="3">
    <location>
        <begin position="455"/>
        <end position="514"/>
    </location>
</feature>
<proteinExistence type="inferred from homology"/>
<feature type="chain" id="PRO_5043628892" description="Peptidase C1A papain C-terminal domain-containing protein" evidence="4">
    <location>
        <begin position="28"/>
        <end position="720"/>
    </location>
</feature>
<organism evidence="6 7">
    <name type="scientific">Peronospora matthiolae</name>
    <dbReference type="NCBI Taxonomy" id="2874970"/>
    <lineage>
        <taxon>Eukaryota</taxon>
        <taxon>Sar</taxon>
        <taxon>Stramenopiles</taxon>
        <taxon>Oomycota</taxon>
        <taxon>Peronosporomycetes</taxon>
        <taxon>Peronosporales</taxon>
        <taxon>Peronosporaceae</taxon>
        <taxon>Peronospora</taxon>
    </lineage>
</organism>
<feature type="region of interest" description="Disordered" evidence="3">
    <location>
        <begin position="207"/>
        <end position="302"/>
    </location>
</feature>
<dbReference type="EMBL" id="CAKLBY020000109">
    <property type="protein sequence ID" value="CAK7927270.1"/>
    <property type="molecule type" value="Genomic_DNA"/>
</dbReference>
<dbReference type="PROSITE" id="PS00139">
    <property type="entry name" value="THIOL_PROTEASE_CYS"/>
    <property type="match status" value="1"/>
</dbReference>
<dbReference type="PRINTS" id="PR00705">
    <property type="entry name" value="PAPAIN"/>
</dbReference>
<dbReference type="PANTHER" id="PTHR12411">
    <property type="entry name" value="CYSTEINE PROTEASE FAMILY C1-RELATED"/>
    <property type="match status" value="1"/>
</dbReference>
<dbReference type="Pfam" id="PF00112">
    <property type="entry name" value="Peptidase_C1"/>
    <property type="match status" value="1"/>
</dbReference>
<name>A0AAV1U1F5_9STRA</name>
<feature type="domain" description="Peptidase C1A papain C-terminal" evidence="5">
    <location>
        <begin position="505"/>
        <end position="719"/>
    </location>
</feature>
<accession>A0AAV1U1F5</accession>
<reference evidence="6" key="1">
    <citation type="submission" date="2024-01" db="EMBL/GenBank/DDBJ databases">
        <authorList>
            <person name="Webb A."/>
        </authorList>
    </citation>
    <scope>NUCLEOTIDE SEQUENCE</scope>
    <source>
        <strain evidence="6">Pm1</strain>
    </source>
</reference>
<dbReference type="InterPro" id="IPR038765">
    <property type="entry name" value="Papain-like_cys_pep_sf"/>
</dbReference>
<feature type="region of interest" description="Disordered" evidence="3">
    <location>
        <begin position="349"/>
        <end position="514"/>
    </location>
</feature>
<sequence>MQLRVSLAAVALALAVVAVALGPGVEARPMHAAIVSKYHRYLEEKDEVQTELDKWLEVYGKEGRGFIPVTESRSTEDEREDQLQRFYLTTELIKEARAANPLAEFGTQNPFTLMTMDEFQQFLQNSHVSAYADAGPSHGTKPSRGKNSSLSSKYGPPDGHGHDSTEGVARQKSSEISMEGPSPAATSGGRHLREAEDRPLSIQIGGFSINSDLGFEPTSEADAQTTEQTELGEPDQSSSPSTGIGGDNTNGGWNFGAVSIGDGAQVAPVSEGTAASPNWRRASSWSSTSWWGTGGSGDANADTSARTWTFKSGTGDSNAGTWNFPSTMLSGSNSQGTLAVNPQWTVDLNSQETPASDSQRMPPPDRAWTPVSESEWTPTSEPQEAPASESLESQVIPTSESQEAPASESQESSAQELLEPPASDSSLTGPSSASSRPELPASDRKPSAAQPPPYSESTRAPAPSSPAAVSPVTPAPKRAPAVAPVSDTASTTGSSSSRASDSVPSSDAVDWSSSPCVHAPSRQGRCGSCWAFASIAALEAAQCLHHGDKNASSYSKQQLVSCDTKNFGCSGGAPVYALEYLRDNGVCTESSYEYTSTEGGEPAACTKSCTPVKSGIKEVRKLEPGDESALLQALNQQPVIASVTSNNPIWKQYIKGVITSCPAAPNVDHATLVVGYDATTFKIKNSWGTEWGERGYVRISRSAANMGTCDVLKDMSYPEL</sequence>
<dbReference type="InterPro" id="IPR000668">
    <property type="entry name" value="Peptidase_C1A_C"/>
</dbReference>
<evidence type="ECO:0000256" key="2">
    <source>
        <dbReference type="ARBA" id="ARBA00023145"/>
    </source>
</evidence>
<dbReference type="InterPro" id="IPR039417">
    <property type="entry name" value="Peptidase_C1A_papain-like"/>
</dbReference>
<evidence type="ECO:0000256" key="3">
    <source>
        <dbReference type="SAM" id="MobiDB-lite"/>
    </source>
</evidence>
<evidence type="ECO:0000259" key="5">
    <source>
        <dbReference type="SMART" id="SM00645"/>
    </source>
</evidence>
<comment type="caution">
    <text evidence="6">The sequence shown here is derived from an EMBL/GenBank/DDBJ whole genome shotgun (WGS) entry which is preliminary data.</text>
</comment>
<gene>
    <name evidence="6" type="ORF">PM001_LOCUS12420</name>
</gene>
<feature type="region of interest" description="Disordered" evidence="3">
    <location>
        <begin position="131"/>
        <end position="193"/>
    </location>
</feature>
<dbReference type="InterPro" id="IPR013128">
    <property type="entry name" value="Peptidase_C1A"/>
</dbReference>
<dbReference type="AlphaFoldDB" id="A0AAV1U1F5"/>
<protein>
    <recommendedName>
        <fullName evidence="5">Peptidase C1A papain C-terminal domain-containing protein</fullName>
    </recommendedName>
</protein>
<feature type="compositionally biased region" description="Polar residues" evidence="3">
    <location>
        <begin position="371"/>
        <end position="382"/>
    </location>
</feature>
<feature type="signal peptide" evidence="4">
    <location>
        <begin position="1"/>
        <end position="27"/>
    </location>
</feature>
<dbReference type="Proteomes" id="UP001162060">
    <property type="component" value="Unassembled WGS sequence"/>
</dbReference>
<feature type="compositionally biased region" description="Polar residues" evidence="3">
    <location>
        <begin position="423"/>
        <end position="435"/>
    </location>
</feature>
<evidence type="ECO:0000256" key="4">
    <source>
        <dbReference type="SAM" id="SignalP"/>
    </source>
</evidence>